<gene>
    <name evidence="1" type="ORF">HMPREF1162_1240</name>
</gene>
<evidence type="ECO:0000313" key="1">
    <source>
        <dbReference type="EMBL" id="EGR97268.1"/>
    </source>
</evidence>
<reference evidence="1 2" key="1">
    <citation type="submission" date="2011-07" db="EMBL/GenBank/DDBJ databases">
        <title>Genome Sequence of Propionibacterium acnes SK182B-JCVI.</title>
        <authorList>
            <person name="Durkin A.S."/>
            <person name="Madupu R."/>
            <person name="Hostetler J."/>
            <person name="Radune D."/>
            <person name="Torralba M."/>
            <person name="Methe B."/>
            <person name="Sutton G."/>
            <person name="Strausberg R.L."/>
            <person name="Nelson K.E."/>
        </authorList>
    </citation>
    <scope>NUCLEOTIDE SEQUENCE [LARGE SCALE GENOMIC DNA]</scope>
    <source>
        <strain evidence="1 2">SK182B-JCVI</strain>
    </source>
</reference>
<organism evidence="1 2">
    <name type="scientific">[Propionibacterium] namnetense SK182B-JCVI</name>
    <dbReference type="NCBI Taxonomy" id="1051006"/>
    <lineage>
        <taxon>Bacteria</taxon>
        <taxon>Bacillati</taxon>
        <taxon>Actinomycetota</taxon>
        <taxon>Actinomycetes</taxon>
        <taxon>Propionibacteriales</taxon>
        <taxon>Propionibacteriaceae</taxon>
        <taxon>Cutibacterium</taxon>
    </lineage>
</organism>
<evidence type="ECO:0000313" key="2">
    <source>
        <dbReference type="Proteomes" id="UP000007832"/>
    </source>
</evidence>
<dbReference type="EMBL" id="AFUN01000023">
    <property type="protein sequence ID" value="EGR97268.1"/>
    <property type="molecule type" value="Genomic_DNA"/>
</dbReference>
<accession>F9NUN6</accession>
<protein>
    <submittedName>
        <fullName evidence="1">Uncharacterized protein</fullName>
    </submittedName>
</protein>
<dbReference type="AlphaFoldDB" id="F9NUN6"/>
<sequence>MDMTQQLPATLDDIAQAQAAGTQAALEGADPRTNPWPIDSTDERLAFLNWCWRQGYSAVIVETMDAAGAYDHLNDNQAQ</sequence>
<name>F9NUN6_9ACTN</name>
<proteinExistence type="predicted"/>
<dbReference type="Proteomes" id="UP000007832">
    <property type="component" value="Unassembled WGS sequence"/>
</dbReference>
<dbReference type="PATRIC" id="fig|1051006.4.peg.878"/>
<comment type="caution">
    <text evidence="1">The sequence shown here is derived from an EMBL/GenBank/DDBJ whole genome shotgun (WGS) entry which is preliminary data.</text>
</comment>